<proteinExistence type="inferred from homology"/>
<keyword evidence="5" id="KW-0812">Transmembrane</keyword>
<accession>A0A0A8LB95</accession>
<dbReference type="GO" id="GO:0016020">
    <property type="term" value="C:membrane"/>
    <property type="evidence" value="ECO:0007669"/>
    <property type="project" value="UniProtKB-SubCell"/>
</dbReference>
<organism evidence="9 10">
    <name type="scientific">Kluyveromyces dobzhanskii CBS 2104</name>
    <dbReference type="NCBI Taxonomy" id="1427455"/>
    <lineage>
        <taxon>Eukaryota</taxon>
        <taxon>Fungi</taxon>
        <taxon>Dikarya</taxon>
        <taxon>Ascomycota</taxon>
        <taxon>Saccharomycotina</taxon>
        <taxon>Saccharomycetes</taxon>
        <taxon>Saccharomycetales</taxon>
        <taxon>Saccharomycetaceae</taxon>
        <taxon>Kluyveromyces</taxon>
    </lineage>
</organism>
<evidence type="ECO:0000256" key="3">
    <source>
        <dbReference type="ARBA" id="ARBA00005550"/>
    </source>
</evidence>
<sequence>MRHKPSREYVIENMKKAGELSEKFKIPKENVLHAGMEPQDSDMFPGFLKYAEIVKYISDRFRFDGALLTNFVTEADLRTTYREALHQFFERAKRPYLDQLEEFIGLYEKFRFSGQDIGRDDFIKFLKLYKYLADLTNSFDLKKVESVSSQYLHVNADDYDTDARSKTDSELSTAYLRPYPSDNFMHNTAATSQMGSRSSNISYNMDESAEPPESLEDYQRYHDVLTRADTYNTVIHK</sequence>
<dbReference type="OrthoDB" id="4096362at2759"/>
<evidence type="ECO:0000256" key="6">
    <source>
        <dbReference type="ARBA" id="ARBA00022989"/>
    </source>
</evidence>
<dbReference type="SUPFAM" id="SSF48371">
    <property type="entry name" value="ARM repeat"/>
    <property type="match status" value="1"/>
</dbReference>
<dbReference type="AlphaFoldDB" id="A0A0A8LB95"/>
<evidence type="ECO:0000256" key="1">
    <source>
        <dbReference type="ARBA" id="ARBA00002489"/>
    </source>
</evidence>
<dbReference type="InterPro" id="IPR038869">
    <property type="entry name" value="DLT1"/>
</dbReference>
<dbReference type="EMBL" id="CCBQ010000047">
    <property type="protein sequence ID" value="CDO96174.1"/>
    <property type="molecule type" value="Genomic_DNA"/>
</dbReference>
<name>A0A0A8LB95_9SACH</name>
<evidence type="ECO:0000256" key="5">
    <source>
        <dbReference type="ARBA" id="ARBA00022692"/>
    </source>
</evidence>
<gene>
    <name evidence="8" type="primary">DLT1</name>
    <name evidence="9" type="ORF">KLDO_g4390</name>
</gene>
<evidence type="ECO:0000313" key="10">
    <source>
        <dbReference type="Proteomes" id="UP000031516"/>
    </source>
</evidence>
<evidence type="ECO:0000313" key="9">
    <source>
        <dbReference type="EMBL" id="CDO96174.1"/>
    </source>
</evidence>
<evidence type="ECO:0000256" key="7">
    <source>
        <dbReference type="ARBA" id="ARBA00023136"/>
    </source>
</evidence>
<dbReference type="Proteomes" id="UP000031516">
    <property type="component" value="Unassembled WGS sequence"/>
</dbReference>
<evidence type="ECO:0000256" key="4">
    <source>
        <dbReference type="ARBA" id="ARBA00021353"/>
    </source>
</evidence>
<keyword evidence="7 8" id="KW-0472">Membrane</keyword>
<comment type="similarity">
    <text evidence="3 8">Belongs to the DLT1 family.</text>
</comment>
<dbReference type="PANTHER" id="PTHR40021:SF1">
    <property type="entry name" value="DEFECT AT LOW TEMPERATURE PROTEIN 1"/>
    <property type="match status" value="1"/>
</dbReference>
<comment type="subcellular location">
    <subcellularLocation>
        <location evidence="2 8">Membrane</location>
        <topology evidence="2 8">Multi-pass membrane protein</topology>
    </subcellularLocation>
</comment>
<comment type="function">
    <text evidence="1 8">Required for growth under high-pressure and low-temperature conditions.</text>
</comment>
<evidence type="ECO:0000256" key="2">
    <source>
        <dbReference type="ARBA" id="ARBA00004141"/>
    </source>
</evidence>
<dbReference type="PANTHER" id="PTHR40021">
    <property type="entry name" value="DEFECT AT LOW TEMPERATURE PROTEIN 1"/>
    <property type="match status" value="1"/>
</dbReference>
<dbReference type="InterPro" id="IPR016024">
    <property type="entry name" value="ARM-type_fold"/>
</dbReference>
<protein>
    <recommendedName>
        <fullName evidence="4 8">Defect at low temperature protein 1</fullName>
    </recommendedName>
</protein>
<evidence type="ECO:0000256" key="8">
    <source>
        <dbReference type="RuleBase" id="RU367100"/>
    </source>
</evidence>
<comment type="caution">
    <text evidence="9">The sequence shown here is derived from an EMBL/GenBank/DDBJ whole genome shotgun (WGS) entry which is preliminary data.</text>
</comment>
<keyword evidence="10" id="KW-1185">Reference proteome</keyword>
<keyword evidence="6" id="KW-1133">Transmembrane helix</keyword>
<reference evidence="9 10" key="1">
    <citation type="submission" date="2014-03" db="EMBL/GenBank/DDBJ databases">
        <title>The genome of Kluyveromyces dobzhanskii.</title>
        <authorList>
            <person name="Nystedt B."/>
            <person name="Astrom S."/>
        </authorList>
    </citation>
    <scope>NUCLEOTIDE SEQUENCE [LARGE SCALE GENOMIC DNA]</scope>
    <source>
        <strain evidence="9 10">CBS 2104</strain>
    </source>
</reference>